<proteinExistence type="predicted"/>
<evidence type="ECO:0000313" key="4">
    <source>
        <dbReference type="Proteomes" id="UP001500282"/>
    </source>
</evidence>
<dbReference type="Proteomes" id="UP001500282">
    <property type="component" value="Unassembled WGS sequence"/>
</dbReference>
<feature type="region of interest" description="Disordered" evidence="1">
    <location>
        <begin position="58"/>
        <end position="85"/>
    </location>
</feature>
<dbReference type="EMBL" id="BAAAIH010000060">
    <property type="protein sequence ID" value="GAA1295814.1"/>
    <property type="molecule type" value="Genomic_DNA"/>
</dbReference>
<dbReference type="Pfam" id="PF01526">
    <property type="entry name" value="DDE_Tnp_Tn3"/>
    <property type="match status" value="1"/>
</dbReference>
<name>A0ABP4I1B4_9ACTN</name>
<sequence>MNFHINNDIVFGLLTLAGVAYAPQLADPPDQKMWPIDRTADYGAFQDAARGRLGLWRRSDQPQRAAMPEPQTQSSKRCAAQRAYR</sequence>
<accession>A0ABP4I1B4</accession>
<comment type="caution">
    <text evidence="3">The sequence shown here is derived from an EMBL/GenBank/DDBJ whole genome shotgun (WGS) entry which is preliminary data.</text>
</comment>
<protein>
    <recommendedName>
        <fullName evidence="2">Tn3 transposase DDE domain-containing protein</fullName>
    </recommendedName>
</protein>
<keyword evidence="4" id="KW-1185">Reference proteome</keyword>
<dbReference type="InterPro" id="IPR002513">
    <property type="entry name" value="Tn3_Tnp_DDE_dom"/>
</dbReference>
<evidence type="ECO:0000313" key="3">
    <source>
        <dbReference type="EMBL" id="GAA1295814.1"/>
    </source>
</evidence>
<reference evidence="4" key="1">
    <citation type="journal article" date="2019" name="Int. J. Syst. Evol. Microbiol.">
        <title>The Global Catalogue of Microorganisms (GCM) 10K type strain sequencing project: providing services to taxonomists for standard genome sequencing and annotation.</title>
        <authorList>
            <consortium name="The Broad Institute Genomics Platform"/>
            <consortium name="The Broad Institute Genome Sequencing Center for Infectious Disease"/>
            <person name="Wu L."/>
            <person name="Ma J."/>
        </authorList>
    </citation>
    <scope>NUCLEOTIDE SEQUENCE [LARGE SCALE GENOMIC DNA]</scope>
    <source>
        <strain evidence="4">JCM 11448</strain>
    </source>
</reference>
<feature type="domain" description="Tn3 transposase DDE" evidence="2">
    <location>
        <begin position="7"/>
        <end position="52"/>
    </location>
</feature>
<evidence type="ECO:0000256" key="1">
    <source>
        <dbReference type="SAM" id="MobiDB-lite"/>
    </source>
</evidence>
<gene>
    <name evidence="3" type="ORF">GCM10009579_73330</name>
</gene>
<evidence type="ECO:0000259" key="2">
    <source>
        <dbReference type="Pfam" id="PF01526"/>
    </source>
</evidence>
<organism evidence="3 4">
    <name type="scientific">Streptomyces javensis</name>
    <dbReference type="NCBI Taxonomy" id="114698"/>
    <lineage>
        <taxon>Bacteria</taxon>
        <taxon>Bacillati</taxon>
        <taxon>Actinomycetota</taxon>
        <taxon>Actinomycetes</taxon>
        <taxon>Kitasatosporales</taxon>
        <taxon>Streptomycetaceae</taxon>
        <taxon>Streptomyces</taxon>
        <taxon>Streptomyces violaceusniger group</taxon>
    </lineage>
</organism>